<sequence length="490" mass="56899">MSRCYLPPLSTIYDPDRASVIDHIVAESDEEWPVMKPGFFDTDLGVCRWIRFNLEVLTHSCYFTVNGVEYYPDKTIELNTDGFGHTLVLYLWNYHPDWERIPVAVLDREILDSRLRSKKSRMINDVSAKREIKESRERGIREKLDSTRAVIDVEIYSTEEMAAVLNGVLDPVNSRVSTLVYSGDPRYLANWRGPQVKELEVDSLTQEVLDFAQKVRLDSLKLVLSYSDSIVHHRKRGDLEGKTKLREGKYIRHVLPKPSKKLSLRRLSCHMSHLFNILSHIKVEDLEELTIIDPLRSFFEIESLRPTLKKLTLMGKDRLLSFPYGNIDRLADFEKLEYLGFHKYDTELIIEFTQMVHKLTSLTTLSVDYMNDFIVNMDKGSIYRMEVWRMAYDEVVVDDPTRPGAELTFAQYRDTSFPQGIDELVLDSTARGTDCYSNQAERMEPRTGRVIYDRQRLVDVMPYCGSWMPQLVSELLLKAQTRVKGAHTMV</sequence>
<accession>A0A6C0JSD6</accession>
<organism evidence="1">
    <name type="scientific">viral metagenome</name>
    <dbReference type="NCBI Taxonomy" id="1070528"/>
    <lineage>
        <taxon>unclassified sequences</taxon>
        <taxon>metagenomes</taxon>
        <taxon>organismal metagenomes</taxon>
    </lineage>
</organism>
<name>A0A6C0JSD6_9ZZZZ</name>
<evidence type="ECO:0000313" key="1">
    <source>
        <dbReference type="EMBL" id="QHU08662.1"/>
    </source>
</evidence>
<proteinExistence type="predicted"/>
<reference evidence="1" key="1">
    <citation type="journal article" date="2020" name="Nature">
        <title>Giant virus diversity and host interactions through global metagenomics.</title>
        <authorList>
            <person name="Schulz F."/>
            <person name="Roux S."/>
            <person name="Paez-Espino D."/>
            <person name="Jungbluth S."/>
            <person name="Walsh D.A."/>
            <person name="Denef V.J."/>
            <person name="McMahon K.D."/>
            <person name="Konstantinidis K.T."/>
            <person name="Eloe-Fadrosh E.A."/>
            <person name="Kyrpides N.C."/>
            <person name="Woyke T."/>
        </authorList>
    </citation>
    <scope>NUCLEOTIDE SEQUENCE</scope>
    <source>
        <strain evidence="1">GVMAG-S-1063924-116</strain>
    </source>
</reference>
<dbReference type="EMBL" id="MN740698">
    <property type="protein sequence ID" value="QHU08662.1"/>
    <property type="molecule type" value="Genomic_DNA"/>
</dbReference>
<protein>
    <submittedName>
        <fullName evidence="1">Uncharacterized protein</fullName>
    </submittedName>
</protein>
<dbReference type="AlphaFoldDB" id="A0A6C0JSD6"/>